<name>F2T2K5_AJEDA</name>
<proteinExistence type="predicted"/>
<protein>
    <submittedName>
        <fullName evidence="1">Uncharacterized protein</fullName>
    </submittedName>
</protein>
<accession>F2T2K5</accession>
<dbReference type="HOGENOM" id="CLU_095741_3_0_1"/>
<organism evidence="1">
    <name type="scientific">Ajellomyces dermatitidis (strain ATCC 18188 / CBS 674.68)</name>
    <name type="common">Blastomyces dermatitidis</name>
    <dbReference type="NCBI Taxonomy" id="653446"/>
    <lineage>
        <taxon>Eukaryota</taxon>
        <taxon>Fungi</taxon>
        <taxon>Dikarya</taxon>
        <taxon>Ascomycota</taxon>
        <taxon>Pezizomycotina</taxon>
        <taxon>Eurotiomycetes</taxon>
        <taxon>Eurotiomycetidae</taxon>
        <taxon>Onygenales</taxon>
        <taxon>Ajellomycetaceae</taxon>
        <taxon>Blastomyces</taxon>
    </lineage>
</organism>
<dbReference type="OrthoDB" id="3016366at2759"/>
<dbReference type="Proteomes" id="UP000007802">
    <property type="component" value="Unassembled WGS sequence"/>
</dbReference>
<dbReference type="EMBL" id="GG749407">
    <property type="protein sequence ID" value="EGE77115.1"/>
    <property type="molecule type" value="Genomic_DNA"/>
</dbReference>
<evidence type="ECO:0000313" key="1">
    <source>
        <dbReference type="EMBL" id="EGE77115.1"/>
    </source>
</evidence>
<reference evidence="1" key="1">
    <citation type="submission" date="2010-03" db="EMBL/GenBank/DDBJ databases">
        <title>Annotation of Blastomyces dermatitidis strain ATCC 18188.</title>
        <authorList>
            <consortium name="The Broad Institute Genome Sequencing Platform"/>
            <consortium name="Broad Institute Genome Sequencing Center for Infectious Disease."/>
            <person name="Cuomo C."/>
            <person name="Klein B."/>
            <person name="Sullivan T."/>
            <person name="Heitman J."/>
            <person name="Young S."/>
            <person name="Zeng Q."/>
            <person name="Gargeya S."/>
            <person name="Alvarado L."/>
            <person name="Berlin A.M."/>
            <person name="Chapman S.B."/>
            <person name="Chen Z."/>
            <person name="Freedman E."/>
            <person name="Gellesch M."/>
            <person name="Goldberg J."/>
            <person name="Griggs A."/>
            <person name="Gujja S."/>
            <person name="Heilman E."/>
            <person name="Heiman D."/>
            <person name="Howarth C."/>
            <person name="Mehta T."/>
            <person name="Neiman D."/>
            <person name="Pearson M."/>
            <person name="Roberts A."/>
            <person name="Saif S."/>
            <person name="Shea T."/>
            <person name="Shenoy N."/>
            <person name="Sisk P."/>
            <person name="Stolte C."/>
            <person name="Sykes S."/>
            <person name="White J."/>
            <person name="Yandava C."/>
            <person name="Haas B."/>
            <person name="Nusbaum C."/>
            <person name="Birren B."/>
        </authorList>
    </citation>
    <scope>NUCLEOTIDE SEQUENCE [LARGE SCALE GENOMIC DNA]</scope>
    <source>
        <strain evidence="1">ATCC 18188</strain>
    </source>
</reference>
<dbReference type="AlphaFoldDB" id="F2T2K5"/>
<sequence>MFGNFKPLSTLLDINDQSTSAGNRLDNGVRVEENGLYMVLWDTGITGKYHWGLLVAQTNTSGVLCHQALSGPNWKFIVEIKDLSVSKSVLLALKVGYLEKTNDEWLSAMKSIIRNATVHGELTCRTWALAALYELASAGFIDLDPNWDHVHGIEEEAKRLAEHARFTDTKFVQPSQSAK</sequence>
<gene>
    <name evidence="1" type="ORF">BDDG_00052</name>
</gene>